<evidence type="ECO:0000313" key="1">
    <source>
        <dbReference type="EMBL" id="GAL07967.1"/>
    </source>
</evidence>
<name>A0A090RKF9_9GAMM</name>
<reference evidence="1 2" key="1">
    <citation type="journal article" date="2014" name="Genome Announc.">
        <title>Draft Genome Sequences of Two Vibrionaceae Species, Vibrio ponticus C121 and Photobacterium aphoticum C119, Isolated as Coral Reef Microbiota.</title>
        <authorList>
            <person name="Al-saari N."/>
            <person name="Meirelles P.M."/>
            <person name="Mino S."/>
            <person name="Suda W."/>
            <person name="Oshima K."/>
            <person name="Hattori M."/>
            <person name="Ohkuma M."/>
            <person name="Thompson F.L."/>
            <person name="Gomez-Gil B."/>
            <person name="Sawabe T."/>
            <person name="Sawabe T."/>
        </authorList>
    </citation>
    <scope>NUCLEOTIDE SEQUENCE [LARGE SCALE GENOMIC DNA]</scope>
    <source>
        <strain evidence="1 2">JCM 19237</strain>
    </source>
</reference>
<gene>
    <name evidence="1" type="ORF">JCM19237_347</name>
</gene>
<proteinExistence type="predicted"/>
<protein>
    <submittedName>
        <fullName evidence="1">Uncharacterized protein</fullName>
    </submittedName>
</protein>
<dbReference type="Proteomes" id="UP000029227">
    <property type="component" value="Unassembled WGS sequence"/>
</dbReference>
<dbReference type="STRING" id="754436.JCM19237_347"/>
<dbReference type="AlphaFoldDB" id="A0A090RKF9"/>
<dbReference type="EMBL" id="BBMN01000020">
    <property type="protein sequence ID" value="GAL07967.1"/>
    <property type="molecule type" value="Genomic_DNA"/>
</dbReference>
<comment type="caution">
    <text evidence="1">The sequence shown here is derived from an EMBL/GenBank/DDBJ whole genome shotgun (WGS) entry which is preliminary data.</text>
</comment>
<organism evidence="1 2">
    <name type="scientific">Photobacterium aphoticum</name>
    <dbReference type="NCBI Taxonomy" id="754436"/>
    <lineage>
        <taxon>Bacteria</taxon>
        <taxon>Pseudomonadati</taxon>
        <taxon>Pseudomonadota</taxon>
        <taxon>Gammaproteobacteria</taxon>
        <taxon>Vibrionales</taxon>
        <taxon>Vibrionaceae</taxon>
        <taxon>Photobacterium</taxon>
    </lineage>
</organism>
<sequence length="53" mass="6018">MYRFTQNNNAITHDGMTVPIAMLHRAGLESFKQAYENGDVLPYETESEARNAN</sequence>
<evidence type="ECO:0000313" key="2">
    <source>
        <dbReference type="Proteomes" id="UP000029227"/>
    </source>
</evidence>
<accession>A0A090RKF9</accession>